<dbReference type="Pfam" id="PF14191">
    <property type="entry name" value="YodL"/>
    <property type="match status" value="1"/>
</dbReference>
<dbReference type="AlphaFoldDB" id="A0A926EMX8"/>
<gene>
    <name evidence="2" type="ORF">H8705_04680</name>
</gene>
<sequence length="180" mass="20725">MKNGCLVYYGNLIGYQAKNQTEVTVDPQFRREELESWLARRGLVPRWEEGVYERLSNEGFRVSDSSPELQSCRIWQLKPGTPIQMRFIGLDAMAQKFGGPTPEQYHVVYDGRIQDNDLEKLWNKFSRTPLGPDGQPLAISDVVELYNASGSTFFYIDRYGFQPIEFVDHPSQDQSMSMTL</sequence>
<dbReference type="InterPro" id="IPR025923">
    <property type="entry name" value="YodL-like_dom"/>
</dbReference>
<protein>
    <recommendedName>
        <fullName evidence="1">YodL-like domain-containing protein</fullName>
    </recommendedName>
</protein>
<keyword evidence="3" id="KW-1185">Reference proteome</keyword>
<comment type="caution">
    <text evidence="2">The sequence shown here is derived from an EMBL/GenBank/DDBJ whole genome shotgun (WGS) entry which is preliminary data.</text>
</comment>
<dbReference type="Proteomes" id="UP000623678">
    <property type="component" value="Unassembled WGS sequence"/>
</dbReference>
<name>A0A926EMX8_9FIRM</name>
<evidence type="ECO:0000259" key="1">
    <source>
        <dbReference type="Pfam" id="PF14191"/>
    </source>
</evidence>
<proteinExistence type="predicted"/>
<evidence type="ECO:0000313" key="3">
    <source>
        <dbReference type="Proteomes" id="UP000623678"/>
    </source>
</evidence>
<organism evidence="2 3">
    <name type="scientific">Youxingia wuxianensis</name>
    <dbReference type="NCBI Taxonomy" id="2763678"/>
    <lineage>
        <taxon>Bacteria</taxon>
        <taxon>Bacillati</taxon>
        <taxon>Bacillota</taxon>
        <taxon>Clostridia</taxon>
        <taxon>Eubacteriales</taxon>
        <taxon>Oscillospiraceae</taxon>
        <taxon>Youxingia</taxon>
    </lineage>
</organism>
<dbReference type="EMBL" id="JACRTD010000003">
    <property type="protein sequence ID" value="MBC8584873.1"/>
    <property type="molecule type" value="Genomic_DNA"/>
</dbReference>
<reference evidence="2" key="1">
    <citation type="submission" date="2020-08" db="EMBL/GenBank/DDBJ databases">
        <title>Genome public.</title>
        <authorList>
            <person name="Liu C."/>
            <person name="Sun Q."/>
        </authorList>
    </citation>
    <scope>NUCLEOTIDE SEQUENCE</scope>
    <source>
        <strain evidence="2">NSJ-64</strain>
    </source>
</reference>
<feature type="domain" description="YodL-like" evidence="1">
    <location>
        <begin position="71"/>
        <end position="166"/>
    </location>
</feature>
<accession>A0A926EMX8</accession>
<evidence type="ECO:0000313" key="2">
    <source>
        <dbReference type="EMBL" id="MBC8584873.1"/>
    </source>
</evidence>